<name>M7SEP2_EUTLA</name>
<feature type="region of interest" description="Disordered" evidence="1">
    <location>
        <begin position="81"/>
        <end position="109"/>
    </location>
</feature>
<dbReference type="HOGENOM" id="CLU_1845101_0_0_1"/>
<organism evidence="2 3">
    <name type="scientific">Eutypa lata (strain UCR-EL1)</name>
    <name type="common">Grapevine dieback disease fungus</name>
    <name type="synonym">Eutypa armeniacae</name>
    <dbReference type="NCBI Taxonomy" id="1287681"/>
    <lineage>
        <taxon>Eukaryota</taxon>
        <taxon>Fungi</taxon>
        <taxon>Dikarya</taxon>
        <taxon>Ascomycota</taxon>
        <taxon>Pezizomycotina</taxon>
        <taxon>Sordariomycetes</taxon>
        <taxon>Xylariomycetidae</taxon>
        <taxon>Xylariales</taxon>
        <taxon>Diatrypaceae</taxon>
        <taxon>Eutypa</taxon>
    </lineage>
</organism>
<protein>
    <submittedName>
        <fullName evidence="2">Uncharacterized protein</fullName>
    </submittedName>
</protein>
<accession>M7SEP2</accession>
<proteinExistence type="predicted"/>
<reference evidence="3" key="1">
    <citation type="journal article" date="2013" name="Genome Announc.">
        <title>Draft genome sequence of the grapevine dieback fungus Eutypa lata UCR-EL1.</title>
        <authorList>
            <person name="Blanco-Ulate B."/>
            <person name="Rolshausen P.E."/>
            <person name="Cantu D."/>
        </authorList>
    </citation>
    <scope>NUCLEOTIDE SEQUENCE [LARGE SCALE GENOMIC DNA]</scope>
    <source>
        <strain evidence="3">UCR-EL1</strain>
    </source>
</reference>
<evidence type="ECO:0000256" key="1">
    <source>
        <dbReference type="SAM" id="MobiDB-lite"/>
    </source>
</evidence>
<gene>
    <name evidence="2" type="ORF">UCREL1_8307</name>
</gene>
<dbReference type="KEGG" id="ela:UCREL1_8307"/>
<dbReference type="Proteomes" id="UP000012174">
    <property type="component" value="Unassembled WGS sequence"/>
</dbReference>
<evidence type="ECO:0000313" key="2">
    <source>
        <dbReference type="EMBL" id="EMR64719.1"/>
    </source>
</evidence>
<keyword evidence="3" id="KW-1185">Reference proteome</keyword>
<sequence>MQPHVIGSHPPPSKVRRVPREHVFAQDGSVLPAELVLPAAARALAALVGVVPVVQRQAVQRQQVVVVELPPVPQVVAVHAERARHERRPAPVLHDPRSDVSGPSGGGGGGSGSFERVFLAADVPLVLPAGIIRVRDMAR</sequence>
<dbReference type="AlphaFoldDB" id="M7SEP2"/>
<evidence type="ECO:0000313" key="3">
    <source>
        <dbReference type="Proteomes" id="UP000012174"/>
    </source>
</evidence>
<dbReference type="EMBL" id="KB707021">
    <property type="protein sequence ID" value="EMR64719.1"/>
    <property type="molecule type" value="Genomic_DNA"/>
</dbReference>